<dbReference type="EMBL" id="JABACJ020000006">
    <property type="protein sequence ID" value="MBU3875858.1"/>
    <property type="molecule type" value="Genomic_DNA"/>
</dbReference>
<evidence type="ECO:0000313" key="2">
    <source>
        <dbReference type="Proteomes" id="UP000723714"/>
    </source>
</evidence>
<keyword evidence="2" id="KW-1185">Reference proteome</keyword>
<reference evidence="1 2" key="1">
    <citation type="submission" date="2021-06" db="EMBL/GenBank/DDBJ databases">
        <title>Faecalicatena sp. nov. isolated from porcine feces.</title>
        <authorList>
            <person name="Oh B.S."/>
            <person name="Lee J.H."/>
        </authorList>
    </citation>
    <scope>NUCLEOTIDE SEQUENCE [LARGE SCALE GENOMIC DNA]</scope>
    <source>
        <strain evidence="1 2">AGMB00832</strain>
    </source>
</reference>
<organism evidence="1 2">
    <name type="scientific">Faecalicatena faecalis</name>
    <dbReference type="NCBI Taxonomy" id="2726362"/>
    <lineage>
        <taxon>Bacteria</taxon>
        <taxon>Bacillati</taxon>
        <taxon>Bacillota</taxon>
        <taxon>Clostridia</taxon>
        <taxon>Lachnospirales</taxon>
        <taxon>Lachnospiraceae</taxon>
        <taxon>Faecalicatena</taxon>
    </lineage>
</organism>
<dbReference type="Proteomes" id="UP000723714">
    <property type="component" value="Unassembled WGS sequence"/>
</dbReference>
<proteinExistence type="predicted"/>
<name>A0ABS6D2Z4_9FIRM</name>
<evidence type="ECO:0000313" key="1">
    <source>
        <dbReference type="EMBL" id="MBU3875858.1"/>
    </source>
</evidence>
<dbReference type="RefSeq" id="WP_216240887.1">
    <property type="nucleotide sequence ID" value="NZ_JABACJ020000006.1"/>
</dbReference>
<sequence length="58" mass="6683">MIAVIIGYLIGYKYAYHKFENSYQKMIDRTFTIPDTISKVYSTAQSRSLLVDGLETNN</sequence>
<gene>
    <name evidence="1" type="ORF">HGO97_008535</name>
</gene>
<comment type="caution">
    <text evidence="1">The sequence shown here is derived from an EMBL/GenBank/DDBJ whole genome shotgun (WGS) entry which is preliminary data.</text>
</comment>
<protein>
    <submittedName>
        <fullName evidence="1">Uncharacterized protein</fullName>
    </submittedName>
</protein>
<accession>A0ABS6D2Z4</accession>